<dbReference type="Pfam" id="PF00135">
    <property type="entry name" value="COesterase"/>
    <property type="match status" value="1"/>
</dbReference>
<protein>
    <recommendedName>
        <fullName evidence="2">Carboxylesterase type B domain-containing protein</fullName>
    </recommendedName>
</protein>
<dbReference type="Proteomes" id="UP001153148">
    <property type="component" value="Unassembled WGS sequence"/>
</dbReference>
<organism evidence="3 4">
    <name type="scientific">Timema podura</name>
    <name type="common">Walking stick</name>
    <dbReference type="NCBI Taxonomy" id="61482"/>
    <lineage>
        <taxon>Eukaryota</taxon>
        <taxon>Metazoa</taxon>
        <taxon>Ecdysozoa</taxon>
        <taxon>Arthropoda</taxon>
        <taxon>Hexapoda</taxon>
        <taxon>Insecta</taxon>
        <taxon>Pterygota</taxon>
        <taxon>Neoptera</taxon>
        <taxon>Polyneoptera</taxon>
        <taxon>Phasmatodea</taxon>
        <taxon>Timematodea</taxon>
        <taxon>Timematoidea</taxon>
        <taxon>Timematidae</taxon>
        <taxon>Timema</taxon>
    </lineage>
</organism>
<evidence type="ECO:0000313" key="3">
    <source>
        <dbReference type="EMBL" id="CAG2065319.1"/>
    </source>
</evidence>
<dbReference type="InterPro" id="IPR029058">
    <property type="entry name" value="AB_hydrolase_fold"/>
</dbReference>
<sequence length="87" mass="10142">MYYLFYSGQTFTPGNVYYNVHIWMVNLWSSFAKTGVPSPGDGSVTWTPASSSNLYYLHIDNTLTLETNMESERMAFWDNIYNTYLTR</sequence>
<dbReference type="InterPro" id="IPR002018">
    <property type="entry name" value="CarbesteraseB"/>
</dbReference>
<evidence type="ECO:0000259" key="2">
    <source>
        <dbReference type="Pfam" id="PF00135"/>
    </source>
</evidence>
<feature type="domain" description="Carboxylesterase type B" evidence="2">
    <location>
        <begin position="20"/>
        <end position="77"/>
    </location>
</feature>
<name>A0ABN7PGT7_TIMPD</name>
<reference evidence="3" key="1">
    <citation type="submission" date="2021-03" db="EMBL/GenBank/DDBJ databases">
        <authorList>
            <person name="Tran Van P."/>
        </authorList>
    </citation>
    <scope>NUCLEOTIDE SEQUENCE</scope>
</reference>
<feature type="non-terminal residue" evidence="3">
    <location>
        <position position="87"/>
    </location>
</feature>
<keyword evidence="4" id="KW-1185">Reference proteome</keyword>
<keyword evidence="1" id="KW-0325">Glycoprotein</keyword>
<dbReference type="SUPFAM" id="SSF53474">
    <property type="entry name" value="alpha/beta-Hydrolases"/>
    <property type="match status" value="1"/>
</dbReference>
<evidence type="ECO:0000313" key="4">
    <source>
        <dbReference type="Proteomes" id="UP001153148"/>
    </source>
</evidence>
<accession>A0ABN7PGT7</accession>
<evidence type="ECO:0000256" key="1">
    <source>
        <dbReference type="ARBA" id="ARBA00023180"/>
    </source>
</evidence>
<gene>
    <name evidence="3" type="ORF">TPAB3V08_LOCUS12263</name>
</gene>
<dbReference type="Gene3D" id="3.40.50.1820">
    <property type="entry name" value="alpha/beta hydrolase"/>
    <property type="match status" value="1"/>
</dbReference>
<proteinExistence type="predicted"/>
<comment type="caution">
    <text evidence="3">The sequence shown here is derived from an EMBL/GenBank/DDBJ whole genome shotgun (WGS) entry which is preliminary data.</text>
</comment>
<dbReference type="EMBL" id="CAJPIN010041989">
    <property type="protein sequence ID" value="CAG2065319.1"/>
    <property type="molecule type" value="Genomic_DNA"/>
</dbReference>